<name>A0AAV4MV59_9ARAC</name>
<comment type="caution">
    <text evidence="1">The sequence shown here is derived from an EMBL/GenBank/DDBJ whole genome shotgun (WGS) entry which is preliminary data.</text>
</comment>
<keyword evidence="2" id="KW-1185">Reference proteome</keyword>
<evidence type="ECO:0000313" key="1">
    <source>
        <dbReference type="EMBL" id="GIX75695.1"/>
    </source>
</evidence>
<protein>
    <submittedName>
        <fullName evidence="1">Uncharacterized protein</fullName>
    </submittedName>
</protein>
<gene>
    <name evidence="1" type="ORF">CDAR_378651</name>
</gene>
<proteinExistence type="predicted"/>
<organism evidence="1 2">
    <name type="scientific">Caerostris darwini</name>
    <dbReference type="NCBI Taxonomy" id="1538125"/>
    <lineage>
        <taxon>Eukaryota</taxon>
        <taxon>Metazoa</taxon>
        <taxon>Ecdysozoa</taxon>
        <taxon>Arthropoda</taxon>
        <taxon>Chelicerata</taxon>
        <taxon>Arachnida</taxon>
        <taxon>Araneae</taxon>
        <taxon>Araneomorphae</taxon>
        <taxon>Entelegynae</taxon>
        <taxon>Araneoidea</taxon>
        <taxon>Araneidae</taxon>
        <taxon>Caerostris</taxon>
    </lineage>
</organism>
<dbReference type="EMBL" id="BPLQ01000844">
    <property type="protein sequence ID" value="GIX75695.1"/>
    <property type="molecule type" value="Genomic_DNA"/>
</dbReference>
<sequence>MDLRKGFLLQGGFVLVAICDRSPRRVIKSEGTFYYVEALGDMSRCCWNCGSRSVIVPNRPARRHRWPLLFFPETLTLFFLFLREKNHRAKIVTEQFWLGYLTDFEIKPICVHDRHCLFFF</sequence>
<dbReference type="AlphaFoldDB" id="A0AAV4MV59"/>
<accession>A0AAV4MV59</accession>
<dbReference type="Proteomes" id="UP001054837">
    <property type="component" value="Unassembled WGS sequence"/>
</dbReference>
<evidence type="ECO:0000313" key="2">
    <source>
        <dbReference type="Proteomes" id="UP001054837"/>
    </source>
</evidence>
<reference evidence="1 2" key="1">
    <citation type="submission" date="2021-06" db="EMBL/GenBank/DDBJ databases">
        <title>Caerostris darwini draft genome.</title>
        <authorList>
            <person name="Kono N."/>
            <person name="Arakawa K."/>
        </authorList>
    </citation>
    <scope>NUCLEOTIDE SEQUENCE [LARGE SCALE GENOMIC DNA]</scope>
</reference>